<keyword evidence="3" id="KW-1185">Reference proteome</keyword>
<feature type="transmembrane region" description="Helical" evidence="1">
    <location>
        <begin position="28"/>
        <end position="47"/>
    </location>
</feature>
<organism evidence="2 3">
    <name type="scientific">Stakelama saccharophila</name>
    <dbReference type="NCBI Taxonomy" id="3075605"/>
    <lineage>
        <taxon>Bacteria</taxon>
        <taxon>Pseudomonadati</taxon>
        <taxon>Pseudomonadota</taxon>
        <taxon>Alphaproteobacteria</taxon>
        <taxon>Sphingomonadales</taxon>
        <taxon>Sphingomonadaceae</taxon>
        <taxon>Stakelama</taxon>
    </lineage>
</organism>
<dbReference type="Proteomes" id="UP001302249">
    <property type="component" value="Chromosome"/>
</dbReference>
<sequence length="116" mass="13476">MRFLRFFSPLHAYRDLRRYLLTRKRHELWFMLASLVVTMTVVTVFLIDAPPPAPPPAPEIIYVESWPLNRTDEQIAAAAKVAKAKRAAREAELARLRAARREQFREVDNSLDSWGL</sequence>
<evidence type="ECO:0000313" key="2">
    <source>
        <dbReference type="EMBL" id="WNO53768.1"/>
    </source>
</evidence>
<dbReference type="EMBL" id="CP135076">
    <property type="protein sequence ID" value="WNO53768.1"/>
    <property type="molecule type" value="Genomic_DNA"/>
</dbReference>
<keyword evidence="1" id="KW-0812">Transmembrane</keyword>
<evidence type="ECO:0000313" key="3">
    <source>
        <dbReference type="Proteomes" id="UP001302249"/>
    </source>
</evidence>
<proteinExistence type="predicted"/>
<keyword evidence="1" id="KW-1133">Transmembrane helix</keyword>
<keyword evidence="1" id="KW-0472">Membrane</keyword>
<accession>A0ABZ0BA80</accession>
<dbReference type="RefSeq" id="WP_313915539.1">
    <property type="nucleotide sequence ID" value="NZ_CP135076.1"/>
</dbReference>
<reference evidence="2 3" key="1">
    <citation type="submission" date="2023-09" db="EMBL/GenBank/DDBJ databases">
        <authorList>
            <person name="Rey-Velasco X."/>
        </authorList>
    </citation>
    <scope>NUCLEOTIDE SEQUENCE [LARGE SCALE GENOMIC DNA]</scope>
    <source>
        <strain evidence="2 3">W311</strain>
    </source>
</reference>
<name>A0ABZ0BA80_9SPHN</name>
<gene>
    <name evidence="2" type="ORF">RPR59_00425</name>
</gene>
<evidence type="ECO:0000256" key="1">
    <source>
        <dbReference type="SAM" id="Phobius"/>
    </source>
</evidence>
<protein>
    <submittedName>
        <fullName evidence="2">Uncharacterized protein</fullName>
    </submittedName>
</protein>